<reference evidence="1 2" key="1">
    <citation type="journal article" date="2019" name="Int. J. Infect. Dis.">
        <title>Characterization of a community-acquired methicillin-resistant sequence type 338 Staphylococcus aureus strain containing a staphylococcal cassette chromosome mec type VT.</title>
        <authorList>
            <person name="Chen Y."/>
            <person name="Hong J."/>
            <person name="Chen Y."/>
            <person name="Wang H."/>
            <person name="Yu Y."/>
            <person name="Qu T."/>
        </authorList>
    </citation>
    <scope>NUCLEOTIDE SEQUENCE [LARGE SCALE GENOMIC DNA]</scope>
    <source>
        <strain evidence="1 2">LJ05</strain>
    </source>
</reference>
<accession>A0AB73JH40</accession>
<dbReference type="AlphaFoldDB" id="A0AB73JH40"/>
<dbReference type="RefSeq" id="WP_002487746.1">
    <property type="nucleotide sequence ID" value="NZ_JBCPUW010000005.1"/>
</dbReference>
<organism evidence="1 2">
    <name type="scientific">Staphylococcus aureus</name>
    <dbReference type="NCBI Taxonomy" id="1280"/>
    <lineage>
        <taxon>Bacteria</taxon>
        <taxon>Bacillati</taxon>
        <taxon>Bacillota</taxon>
        <taxon>Bacilli</taxon>
        <taxon>Bacillales</taxon>
        <taxon>Staphylococcaceae</taxon>
        <taxon>Staphylococcus</taxon>
    </lineage>
</organism>
<comment type="caution">
    <text evidence="1">The sequence shown here is derived from an EMBL/GenBank/DDBJ whole genome shotgun (WGS) entry which is preliminary data.</text>
</comment>
<evidence type="ECO:0000313" key="1">
    <source>
        <dbReference type="EMBL" id="MUG52567.1"/>
    </source>
</evidence>
<gene>
    <name evidence="1" type="ORF">GAY54_08365</name>
</gene>
<dbReference type="Proteomes" id="UP000463077">
    <property type="component" value="Unassembled WGS sequence"/>
</dbReference>
<sequence length="322" mass="38879">MIKTRNDLDNFLKRNGITQEAITYAKSITPIYANKNKDYYYDYKYETNEIKKVNIDDIYTPTRKVNDNYSWYDNLYFTLTDHSYKYGINLEKKRFYNLLSILSSMNITEFVCLIENADGGKNLDYIHRFSKYVDENNNEYYYQEQFHAHRLILAKVIGARYVTSDCIKTYKFNKFKYIVLSKLLKQQERLIETIKRSKIFEINIDDKDMYIQFNSEIIPKKQRDLIKIVGDFDDLLKKPYANEFKKYVYKYERKIDEIYQYEIAILTIEKIIDTEYNHYQILPKFLLQKILKANSEINIEEICTKPTKLIKTIKCMQLLKQK</sequence>
<name>A0AB73JH40_STAAU</name>
<dbReference type="EMBL" id="WFHO01000014">
    <property type="protein sequence ID" value="MUG52567.1"/>
    <property type="molecule type" value="Genomic_DNA"/>
</dbReference>
<proteinExistence type="predicted"/>
<evidence type="ECO:0008006" key="3">
    <source>
        <dbReference type="Google" id="ProtNLM"/>
    </source>
</evidence>
<evidence type="ECO:0000313" key="2">
    <source>
        <dbReference type="Proteomes" id="UP000463077"/>
    </source>
</evidence>
<protein>
    <recommendedName>
        <fullName evidence="3">Phage protein</fullName>
    </recommendedName>
</protein>